<dbReference type="Gene3D" id="3.40.50.1820">
    <property type="entry name" value="alpha/beta hydrolase"/>
    <property type="match status" value="1"/>
</dbReference>
<evidence type="ECO:0000313" key="2">
    <source>
        <dbReference type="EMBL" id="NEH11194.1"/>
    </source>
</evidence>
<dbReference type="PANTHER" id="PTHR48098">
    <property type="entry name" value="ENTEROCHELIN ESTERASE-RELATED"/>
    <property type="match status" value="1"/>
</dbReference>
<organism evidence="2 3">
    <name type="scientific">Bifidobacterium saimiriisciurei</name>
    <dbReference type="NCBI Taxonomy" id="2661627"/>
    <lineage>
        <taxon>Bacteria</taxon>
        <taxon>Bacillati</taxon>
        <taxon>Actinomycetota</taxon>
        <taxon>Actinomycetes</taxon>
        <taxon>Bifidobacteriales</taxon>
        <taxon>Bifidobacteriaceae</taxon>
        <taxon>Bifidobacterium</taxon>
    </lineage>
</organism>
<protein>
    <recommendedName>
        <fullName evidence="4">Esterase</fullName>
    </recommendedName>
</protein>
<dbReference type="Proteomes" id="UP000475155">
    <property type="component" value="Unassembled WGS sequence"/>
</dbReference>
<feature type="transmembrane region" description="Helical" evidence="1">
    <location>
        <begin position="124"/>
        <end position="143"/>
    </location>
</feature>
<dbReference type="SUPFAM" id="SSF53474">
    <property type="entry name" value="alpha/beta-Hydrolases"/>
    <property type="match status" value="1"/>
</dbReference>
<sequence>MMPARRHFILLDDVASSAAELSCFPVRRSGFGRHVHREVCMRAQWLRWTLGLRIDSGWVPMTLAVATCAAVVIVATTRVAVRRRLRAVAAPCAGAAGGFALGFAVTWLLDRFTVFGVSLGMKVVWAAAAGTALVGALVAASIASSGVARTIAAVMVPVGILSCAANINVVYGEYPTLGSALGVSAFSGLDVAALRPATMTVGQWRRMARDGDLPRVPGHGRVGSVDIPATSSGFHAREAVVYLPPAALSDRPPRLPVMLMLSGQPGSPDRTFLAGGLSDVLDSYAAAHHGLAPIVISADQLGNPLHNTLCVDSARYGNVETYLTRDVTDWAKSRLPVSHDARQWAIGGFSQGGTCTVQLGPSHPDLYGSMLTVGSELGPHNGSERSMIREFFDGDAAAYRRHVPIDIMRARGRSDQMLIMASGAMDAESIRNIGAIAPVAKSIGMDVTAFTVADTGHDWHAVRQAFEAGLGRLGARMGLADEAEGRIVPSTHIHIMAVTADPHDMAYDMEGKR</sequence>
<accession>A0ABX0CAG5</accession>
<keyword evidence="1" id="KW-1133">Transmembrane helix</keyword>
<reference evidence="2 3" key="1">
    <citation type="submission" date="2019-10" db="EMBL/GenBank/DDBJ databases">
        <title>Bifidobacterium from non-human primates.</title>
        <authorList>
            <person name="Modesto M."/>
        </authorList>
    </citation>
    <scope>NUCLEOTIDE SEQUENCE [LARGE SCALE GENOMIC DNA]</scope>
    <source>
        <strain evidence="2 3">SMA1</strain>
    </source>
</reference>
<feature type="transmembrane region" description="Helical" evidence="1">
    <location>
        <begin position="58"/>
        <end position="81"/>
    </location>
</feature>
<evidence type="ECO:0000256" key="1">
    <source>
        <dbReference type="SAM" id="Phobius"/>
    </source>
</evidence>
<gene>
    <name evidence="2" type="ORF">GFD18_03665</name>
</gene>
<feature type="transmembrane region" description="Helical" evidence="1">
    <location>
        <begin position="150"/>
        <end position="171"/>
    </location>
</feature>
<keyword evidence="1" id="KW-0812">Transmembrane</keyword>
<proteinExistence type="predicted"/>
<evidence type="ECO:0000313" key="3">
    <source>
        <dbReference type="Proteomes" id="UP000475155"/>
    </source>
</evidence>
<dbReference type="InterPro" id="IPR000801">
    <property type="entry name" value="Esterase-like"/>
</dbReference>
<keyword evidence="1" id="KW-0472">Membrane</keyword>
<dbReference type="Pfam" id="PF00756">
    <property type="entry name" value="Esterase"/>
    <property type="match status" value="1"/>
</dbReference>
<name>A0ABX0CAG5_9BIFI</name>
<comment type="caution">
    <text evidence="2">The sequence shown here is derived from an EMBL/GenBank/DDBJ whole genome shotgun (WGS) entry which is preliminary data.</text>
</comment>
<dbReference type="EMBL" id="WHZU01000004">
    <property type="protein sequence ID" value="NEH11194.1"/>
    <property type="molecule type" value="Genomic_DNA"/>
</dbReference>
<dbReference type="InterPro" id="IPR050583">
    <property type="entry name" value="Mycobacterial_A85_antigen"/>
</dbReference>
<keyword evidence="3" id="KW-1185">Reference proteome</keyword>
<feature type="transmembrane region" description="Helical" evidence="1">
    <location>
        <begin position="88"/>
        <end position="109"/>
    </location>
</feature>
<dbReference type="InterPro" id="IPR029058">
    <property type="entry name" value="AB_hydrolase_fold"/>
</dbReference>
<dbReference type="PANTHER" id="PTHR48098:SF1">
    <property type="entry name" value="DIACYLGLYCEROL ACYLTRANSFERASE_MYCOLYLTRANSFERASE AG85A"/>
    <property type="match status" value="1"/>
</dbReference>
<evidence type="ECO:0008006" key="4">
    <source>
        <dbReference type="Google" id="ProtNLM"/>
    </source>
</evidence>